<evidence type="ECO:0000313" key="2">
    <source>
        <dbReference type="EMBL" id="CAH2302653.1"/>
    </source>
</evidence>
<keyword evidence="3" id="KW-1185">Reference proteome</keyword>
<dbReference type="EMBL" id="OW240917">
    <property type="protein sequence ID" value="CAH2302653.1"/>
    <property type="molecule type" value="Genomic_DNA"/>
</dbReference>
<feature type="compositionally biased region" description="Polar residues" evidence="1">
    <location>
        <begin position="12"/>
        <end position="22"/>
    </location>
</feature>
<evidence type="ECO:0000313" key="3">
    <source>
        <dbReference type="Proteomes" id="UP001295444"/>
    </source>
</evidence>
<dbReference type="AlphaFoldDB" id="A0AAD1SJH2"/>
<dbReference type="Proteomes" id="UP001295444">
    <property type="component" value="Chromosome 06"/>
</dbReference>
<accession>A0AAD1SJH2</accession>
<gene>
    <name evidence="2" type="ORF">PECUL_23A007858</name>
</gene>
<feature type="compositionally biased region" description="Basic and acidic residues" evidence="1">
    <location>
        <begin position="107"/>
        <end position="124"/>
    </location>
</feature>
<reference evidence="2" key="1">
    <citation type="submission" date="2022-03" db="EMBL/GenBank/DDBJ databases">
        <authorList>
            <person name="Alioto T."/>
            <person name="Alioto T."/>
            <person name="Gomez Garrido J."/>
        </authorList>
    </citation>
    <scope>NUCLEOTIDE SEQUENCE</scope>
</reference>
<protein>
    <submittedName>
        <fullName evidence="2">Uncharacterized protein</fullName>
    </submittedName>
</protein>
<sequence length="124" mass="13537">MGNARIPHKTLPGNNSDPTRAQSTKELEPGWDGHPPGLQGQPLGHKSGPRTTTLPWNTYRAAPHKMAAARKPCARPASMTEPIAERTTQLEQGKSSDKNIYHSRGKSGAERVTKPSDRNRRPLG</sequence>
<proteinExistence type="predicted"/>
<organism evidence="2 3">
    <name type="scientific">Pelobates cultripes</name>
    <name type="common">Western spadefoot toad</name>
    <dbReference type="NCBI Taxonomy" id="61616"/>
    <lineage>
        <taxon>Eukaryota</taxon>
        <taxon>Metazoa</taxon>
        <taxon>Chordata</taxon>
        <taxon>Craniata</taxon>
        <taxon>Vertebrata</taxon>
        <taxon>Euteleostomi</taxon>
        <taxon>Amphibia</taxon>
        <taxon>Batrachia</taxon>
        <taxon>Anura</taxon>
        <taxon>Pelobatoidea</taxon>
        <taxon>Pelobatidae</taxon>
        <taxon>Pelobates</taxon>
    </lineage>
</organism>
<evidence type="ECO:0000256" key="1">
    <source>
        <dbReference type="SAM" id="MobiDB-lite"/>
    </source>
</evidence>
<feature type="region of interest" description="Disordered" evidence="1">
    <location>
        <begin position="1"/>
        <end position="124"/>
    </location>
</feature>
<feature type="compositionally biased region" description="Low complexity" evidence="1">
    <location>
        <begin position="33"/>
        <end position="45"/>
    </location>
</feature>
<name>A0AAD1SJH2_PELCU</name>